<reference evidence="1" key="1">
    <citation type="submission" date="2020-06" db="EMBL/GenBank/DDBJ databases">
        <title>Draft genome of Bugula neritina, a colonial animal packing powerful symbionts and potential medicines.</title>
        <authorList>
            <person name="Rayko M."/>
        </authorList>
    </citation>
    <scope>NUCLEOTIDE SEQUENCE [LARGE SCALE GENOMIC DNA]</scope>
    <source>
        <strain evidence="1">Kwan_BN1</strain>
    </source>
</reference>
<gene>
    <name evidence="1" type="ORF">EB796_002948</name>
</gene>
<accession>A0A7J7KKF3</accession>
<proteinExistence type="predicted"/>
<protein>
    <submittedName>
        <fullName evidence="1">Uncharacterized protein</fullName>
    </submittedName>
</protein>
<sequence length="152" mass="17260">MMSLYKCLENKGIDELLSTVVTDNPLVYHWHPVPDDDFFPGYASQEVYNATKRNPNLPVPLPVGTPTWPLFNVSADTVMEFNSAGLKVIATPEKDRLLNLTETLLLQELLKSMLIKLLSLVLRQRNQSLMKMSLGRHLWHHGMGLDRTLMSS</sequence>
<organism evidence="1 2">
    <name type="scientific">Bugula neritina</name>
    <name type="common">Brown bryozoan</name>
    <name type="synonym">Sertularia neritina</name>
    <dbReference type="NCBI Taxonomy" id="10212"/>
    <lineage>
        <taxon>Eukaryota</taxon>
        <taxon>Metazoa</taxon>
        <taxon>Spiralia</taxon>
        <taxon>Lophotrochozoa</taxon>
        <taxon>Bryozoa</taxon>
        <taxon>Gymnolaemata</taxon>
        <taxon>Cheilostomatida</taxon>
        <taxon>Flustrina</taxon>
        <taxon>Buguloidea</taxon>
        <taxon>Bugulidae</taxon>
        <taxon>Bugula</taxon>
    </lineage>
</organism>
<dbReference type="Proteomes" id="UP000593567">
    <property type="component" value="Unassembled WGS sequence"/>
</dbReference>
<evidence type="ECO:0000313" key="1">
    <source>
        <dbReference type="EMBL" id="KAF6038747.1"/>
    </source>
</evidence>
<evidence type="ECO:0000313" key="2">
    <source>
        <dbReference type="Proteomes" id="UP000593567"/>
    </source>
</evidence>
<comment type="caution">
    <text evidence="1">The sequence shown here is derived from an EMBL/GenBank/DDBJ whole genome shotgun (WGS) entry which is preliminary data.</text>
</comment>
<dbReference type="AlphaFoldDB" id="A0A7J7KKF3"/>
<keyword evidence="2" id="KW-1185">Reference proteome</keyword>
<name>A0A7J7KKF3_BUGNE</name>
<dbReference type="EMBL" id="VXIV02000364">
    <property type="protein sequence ID" value="KAF6038747.1"/>
    <property type="molecule type" value="Genomic_DNA"/>
</dbReference>